<dbReference type="SUPFAM" id="SSF52518">
    <property type="entry name" value="Thiamin diphosphate-binding fold (THDP-binding)"/>
    <property type="match status" value="2"/>
</dbReference>
<dbReference type="GO" id="GO:0000287">
    <property type="term" value="F:magnesium ion binding"/>
    <property type="evidence" value="ECO:0007669"/>
    <property type="project" value="InterPro"/>
</dbReference>
<dbReference type="EMBL" id="CP001399">
    <property type="protein sequence ID" value="ACP35312.1"/>
    <property type="molecule type" value="Genomic_DNA"/>
</dbReference>
<feature type="domain" description="Thiamine pyrophosphate enzyme central" evidence="8">
    <location>
        <begin position="187"/>
        <end position="309"/>
    </location>
</feature>
<dbReference type="RefSeq" id="WP_012713626.1">
    <property type="nucleotide sequence ID" value="NC_012589.1"/>
</dbReference>
<dbReference type="InterPro" id="IPR011766">
    <property type="entry name" value="TPP_enzyme_TPP-bd"/>
</dbReference>
<dbReference type="PANTHER" id="PTHR42981:SF2">
    <property type="entry name" value="PYRUVATE DEHYDROGENASE [UBIQUINONE]"/>
    <property type="match status" value="1"/>
</dbReference>
<dbReference type="InterPro" id="IPR012001">
    <property type="entry name" value="Thiamin_PyroP_enz_TPP-bd_dom"/>
</dbReference>
<evidence type="ECO:0000256" key="4">
    <source>
        <dbReference type="ARBA" id="ARBA00012691"/>
    </source>
</evidence>
<evidence type="ECO:0000256" key="1">
    <source>
        <dbReference type="ARBA" id="ARBA00003908"/>
    </source>
</evidence>
<evidence type="ECO:0000256" key="5">
    <source>
        <dbReference type="ARBA" id="ARBA00023052"/>
    </source>
</evidence>
<comment type="similarity">
    <text evidence="2 7">Belongs to the TPP enzyme family.</text>
</comment>
<comment type="function">
    <text evidence="1">Catalyzes the coenzyme A-dependent oxidative decarboxylation of different 2-oxoacids such as 2-oxoglutarate, pyruvate and 2-oxobutyrate to form their CoA derivatives.</text>
</comment>
<evidence type="ECO:0000256" key="3">
    <source>
        <dbReference type="ARBA" id="ARBA00011631"/>
    </source>
</evidence>
<dbReference type="Gene3D" id="3.40.50.1220">
    <property type="entry name" value="TPP-binding domain"/>
    <property type="match status" value="1"/>
</dbReference>
<evidence type="ECO:0000256" key="6">
    <source>
        <dbReference type="ARBA" id="ARBA00048893"/>
    </source>
</evidence>
<dbReference type="GO" id="GO:0047553">
    <property type="term" value="F:2-oxoglutarate synthase activity"/>
    <property type="evidence" value="ECO:0007669"/>
    <property type="project" value="UniProtKB-ARBA"/>
</dbReference>
<comment type="subunit">
    <text evidence="3">Heterodimer composed of an alpha and a beta subunit.</text>
</comment>
<dbReference type="InterPro" id="IPR012000">
    <property type="entry name" value="Thiamin_PyroP_enz_cen_dom"/>
</dbReference>
<dbReference type="InterPro" id="IPR047212">
    <property type="entry name" value="TPP_POXB-like"/>
</dbReference>
<dbReference type="CDD" id="cd02014">
    <property type="entry name" value="TPP_POX"/>
    <property type="match status" value="1"/>
</dbReference>
<dbReference type="HOGENOM" id="CLU_013748_3_0_2"/>
<evidence type="ECO:0000259" key="9">
    <source>
        <dbReference type="Pfam" id="PF02775"/>
    </source>
</evidence>
<keyword evidence="5 7" id="KW-0786">Thiamine pyrophosphate</keyword>
<evidence type="ECO:0000313" key="11">
    <source>
        <dbReference type="EMBL" id="ACP35312.1"/>
    </source>
</evidence>
<proteinExistence type="inferred from homology"/>
<dbReference type="InterPro" id="IPR047211">
    <property type="entry name" value="POXB-like"/>
</dbReference>
<dbReference type="GO" id="GO:0016740">
    <property type="term" value="F:transferase activity"/>
    <property type="evidence" value="ECO:0007669"/>
    <property type="project" value="UniProtKB-KW"/>
</dbReference>
<dbReference type="InterPro" id="IPR029035">
    <property type="entry name" value="DHS-like_NAD/FAD-binding_dom"/>
</dbReference>
<dbReference type="GO" id="GO:0018491">
    <property type="term" value="F:2-oxobutyrate synthase activity"/>
    <property type="evidence" value="ECO:0007669"/>
    <property type="project" value="UniProtKB-ARBA"/>
</dbReference>
<evidence type="ECO:0000256" key="7">
    <source>
        <dbReference type="RuleBase" id="RU362132"/>
    </source>
</evidence>
<dbReference type="OrthoDB" id="6837at2157"/>
<evidence type="ECO:0000259" key="10">
    <source>
        <dbReference type="Pfam" id="PF02776"/>
    </source>
</evidence>
<dbReference type="GeneID" id="7797817"/>
<dbReference type="Pfam" id="PF02776">
    <property type="entry name" value="TPP_enzyme_N"/>
    <property type="match status" value="1"/>
</dbReference>
<feature type="domain" description="Thiamine pyrophosphate enzyme TPP-binding" evidence="9">
    <location>
        <begin position="369"/>
        <end position="515"/>
    </location>
</feature>
<dbReference type="Pfam" id="PF00205">
    <property type="entry name" value="TPP_enzyme_M"/>
    <property type="match status" value="1"/>
</dbReference>
<dbReference type="GO" id="GO:0019164">
    <property type="term" value="F:pyruvate synthase activity"/>
    <property type="evidence" value="ECO:0007669"/>
    <property type="project" value="UniProtKB-ARBA"/>
</dbReference>
<comment type="catalytic activity">
    <reaction evidence="6">
        <text>a 2-oxocarboxylate + 2 oxidized [2Fe-2S]-[ferredoxin] + CoA = an acyl-CoA + 2 reduced [2Fe-2S]-[ferredoxin] + CO2 + H(+)</text>
        <dbReference type="Rhea" id="RHEA:42316"/>
        <dbReference type="Rhea" id="RHEA-COMP:10000"/>
        <dbReference type="Rhea" id="RHEA-COMP:10001"/>
        <dbReference type="ChEBI" id="CHEBI:15378"/>
        <dbReference type="ChEBI" id="CHEBI:16526"/>
        <dbReference type="ChEBI" id="CHEBI:33737"/>
        <dbReference type="ChEBI" id="CHEBI:33738"/>
        <dbReference type="ChEBI" id="CHEBI:35179"/>
        <dbReference type="ChEBI" id="CHEBI:57287"/>
        <dbReference type="ChEBI" id="CHEBI:58342"/>
        <dbReference type="EC" id="1.2.7.11"/>
    </reaction>
</comment>
<dbReference type="Gene3D" id="3.40.50.970">
    <property type="match status" value="2"/>
</dbReference>
<gene>
    <name evidence="11" type="ordered locus">LS215_1303</name>
</gene>
<reference evidence="11 12" key="1">
    <citation type="journal article" date="2009" name="Proc. Natl. Acad. Sci. U.S.A.">
        <title>Biogeography of the Sulfolobus islandicus pan-genome.</title>
        <authorList>
            <person name="Reno M.L."/>
            <person name="Held N.L."/>
            <person name="Fields C.J."/>
            <person name="Burke P.V."/>
            <person name="Whitaker R.J."/>
        </authorList>
    </citation>
    <scope>NUCLEOTIDE SEQUENCE [LARGE SCALE GENOMIC DNA]</scope>
    <source>
        <strain evidence="12">L.S.2.15 / Lassen #1</strain>
    </source>
</reference>
<dbReference type="SUPFAM" id="SSF52467">
    <property type="entry name" value="DHS-like NAD/FAD-binding domain"/>
    <property type="match status" value="1"/>
</dbReference>
<dbReference type="Pfam" id="PF02775">
    <property type="entry name" value="TPP_enzyme_C"/>
    <property type="match status" value="1"/>
</dbReference>
<dbReference type="AlphaFoldDB" id="C3MPJ9"/>
<dbReference type="InterPro" id="IPR047210">
    <property type="entry name" value="TPP_PYR_POXB-like"/>
</dbReference>
<evidence type="ECO:0000259" key="8">
    <source>
        <dbReference type="Pfam" id="PF00205"/>
    </source>
</evidence>
<protein>
    <recommendedName>
        <fullName evidence="4">2-oxoacid oxidoreductase (ferredoxin)</fullName>
        <ecNumber evidence="4">1.2.7.11</ecNumber>
    </recommendedName>
</protein>
<dbReference type="GO" id="GO:0030976">
    <property type="term" value="F:thiamine pyrophosphate binding"/>
    <property type="evidence" value="ECO:0007669"/>
    <property type="project" value="InterPro"/>
</dbReference>
<sequence>MPSVAEVIIRVLEDNGIQRIYGIPGDSIDPLVDAIRKSKVKYVQVRHEEGAALAASVEAKITGKPSACMGTSGPGSIHLLNGLYDAKMDHAPVIALTGQVESDMIGHDYFQEVNLTKLFDDVAVYNQILINPENAEYIIRRAIREAISKRGVAHINLPVDILRKSSEYKGSKNTEVGKVKYSIDFSRAKELIKESEKPVLLIGGGTRGLGKEINRFAEKIGAPIIYTLNGKGILPDLDPKVMGGIGLLGTKPSIEAMDKADLLIMLGASFPYVNFLNKSAKVIQVDIDNSNIGKRLDVNLSYPIPVAEFLNIDIEEKSDKYYEELKGRKEDWLDSISKQENSLDKPMKPQRVAYIVSQKCKKDAVIVTDTGNVTMWTARHFRASGEQTFIFSAWLGSMGIGVPGSVGASFAVENKRQVISFVGDGGFTMTMMEMITAKKYDLPVKIIVYNNSKLGMIKFEQEVMGYPEWGVDLYNPDFTKIAESIGFKGFRLEEPKEAEEIIEDFLNTKGQALLDAIVDPNERPMPPKLTFKQAGEYVLSIFREKLEDI</sequence>
<feature type="domain" description="Thiamine pyrophosphate enzyme N-terminal TPP-binding" evidence="10">
    <location>
        <begin position="4"/>
        <end position="115"/>
    </location>
</feature>
<dbReference type="FunFam" id="3.40.50.970:FF:000007">
    <property type="entry name" value="Acetolactate synthase"/>
    <property type="match status" value="1"/>
</dbReference>
<evidence type="ECO:0000313" key="12">
    <source>
        <dbReference type="Proteomes" id="UP000001747"/>
    </source>
</evidence>
<organism evidence="11 12">
    <name type="scientific">Saccharolobus islandicus (strain L.S.2.15 / Lassen #1)</name>
    <name type="common">Sulfolobus islandicus</name>
    <dbReference type="NCBI Taxonomy" id="429572"/>
    <lineage>
        <taxon>Archaea</taxon>
        <taxon>Thermoproteota</taxon>
        <taxon>Thermoprotei</taxon>
        <taxon>Sulfolobales</taxon>
        <taxon>Sulfolobaceae</taxon>
        <taxon>Saccharolobus</taxon>
    </lineage>
</organism>
<dbReference type="EC" id="1.2.7.11" evidence="4"/>
<evidence type="ECO:0000256" key="2">
    <source>
        <dbReference type="ARBA" id="ARBA00007812"/>
    </source>
</evidence>
<dbReference type="KEGG" id="sis:LS215_1303"/>
<dbReference type="InterPro" id="IPR029061">
    <property type="entry name" value="THDP-binding"/>
</dbReference>
<keyword evidence="11" id="KW-0808">Transferase</keyword>
<accession>C3MPJ9</accession>
<dbReference type="CDD" id="cd07039">
    <property type="entry name" value="TPP_PYR_POX"/>
    <property type="match status" value="1"/>
</dbReference>
<name>C3MPJ9_SACI2</name>
<dbReference type="PANTHER" id="PTHR42981">
    <property type="entry name" value="PYRUVATE DEHYDROGENASE [UBIQUINONE]"/>
    <property type="match status" value="1"/>
</dbReference>
<dbReference type="NCBIfam" id="NF005040">
    <property type="entry name" value="PRK06457.1"/>
    <property type="match status" value="1"/>
</dbReference>
<dbReference type="Proteomes" id="UP000001747">
    <property type="component" value="Chromosome"/>
</dbReference>